<dbReference type="AlphaFoldDB" id="A0A517SSA1"/>
<dbReference type="EMBL" id="CP036272">
    <property type="protein sequence ID" value="QDT59008.1"/>
    <property type="molecule type" value="Genomic_DNA"/>
</dbReference>
<reference evidence="1 2" key="1">
    <citation type="submission" date="2019-02" db="EMBL/GenBank/DDBJ databases">
        <title>Deep-cultivation of Planctomycetes and their phenomic and genomic characterization uncovers novel biology.</title>
        <authorList>
            <person name="Wiegand S."/>
            <person name="Jogler M."/>
            <person name="Boedeker C."/>
            <person name="Pinto D."/>
            <person name="Vollmers J."/>
            <person name="Rivas-Marin E."/>
            <person name="Kohn T."/>
            <person name="Peeters S.H."/>
            <person name="Heuer A."/>
            <person name="Rast P."/>
            <person name="Oberbeckmann S."/>
            <person name="Bunk B."/>
            <person name="Jeske O."/>
            <person name="Meyerdierks A."/>
            <person name="Storesund J.E."/>
            <person name="Kallscheuer N."/>
            <person name="Luecker S."/>
            <person name="Lage O.M."/>
            <person name="Pohl T."/>
            <person name="Merkel B.J."/>
            <person name="Hornburger P."/>
            <person name="Mueller R.-W."/>
            <person name="Bruemmer F."/>
            <person name="Labrenz M."/>
            <person name="Spormann A.M."/>
            <person name="Op den Camp H."/>
            <person name="Overmann J."/>
            <person name="Amann R."/>
            <person name="Jetten M.S.M."/>
            <person name="Mascher T."/>
            <person name="Medema M.H."/>
            <person name="Devos D.P."/>
            <person name="Kaster A.-K."/>
            <person name="Ovreas L."/>
            <person name="Rohde M."/>
            <person name="Galperin M.Y."/>
            <person name="Jogler C."/>
        </authorList>
    </citation>
    <scope>NUCLEOTIDE SEQUENCE [LARGE SCALE GENOMIC DNA]</scope>
    <source>
        <strain evidence="1 2">SV_7m_r</strain>
    </source>
</reference>
<name>A0A517SSA1_9BACT</name>
<organism evidence="1 2">
    <name type="scientific">Stieleria bergensis</name>
    <dbReference type="NCBI Taxonomy" id="2528025"/>
    <lineage>
        <taxon>Bacteria</taxon>
        <taxon>Pseudomonadati</taxon>
        <taxon>Planctomycetota</taxon>
        <taxon>Planctomycetia</taxon>
        <taxon>Pirellulales</taxon>
        <taxon>Pirellulaceae</taxon>
        <taxon>Stieleria</taxon>
    </lineage>
</organism>
<proteinExistence type="predicted"/>
<keyword evidence="2" id="KW-1185">Reference proteome</keyword>
<evidence type="ECO:0000313" key="1">
    <source>
        <dbReference type="EMBL" id="QDT59008.1"/>
    </source>
</evidence>
<accession>A0A517SSA1</accession>
<evidence type="ECO:0000313" key="2">
    <source>
        <dbReference type="Proteomes" id="UP000315003"/>
    </source>
</evidence>
<sequence length="40" mass="4466">MTMVAKHASLAAHCHLTHCQIHRFDHPMLVNTSVELTLGN</sequence>
<gene>
    <name evidence="1" type="ORF">SV7mr_15120</name>
</gene>
<protein>
    <submittedName>
        <fullName evidence="1">Uncharacterized protein</fullName>
    </submittedName>
</protein>
<dbReference type="Proteomes" id="UP000315003">
    <property type="component" value="Chromosome"/>
</dbReference>